<evidence type="ECO:0000256" key="12">
    <source>
        <dbReference type="ARBA" id="ARBA00052949"/>
    </source>
</evidence>
<dbReference type="InterPro" id="IPR013785">
    <property type="entry name" value="Aldolase_TIM"/>
</dbReference>
<dbReference type="FunFam" id="3.20.20.70:FF:000029">
    <property type="entry name" value="L-lactate dehydrogenase"/>
    <property type="match status" value="1"/>
</dbReference>
<dbReference type="InterPro" id="IPR008259">
    <property type="entry name" value="FMN_hydac_DH_AS"/>
</dbReference>
<feature type="binding site" evidence="15">
    <location>
        <position position="136"/>
    </location>
    <ligand>
        <name>FMN</name>
        <dbReference type="ChEBI" id="CHEBI:58210"/>
    </ligand>
</feature>
<evidence type="ECO:0000256" key="14">
    <source>
        <dbReference type="PIRSR" id="PIRSR000138-1"/>
    </source>
</evidence>
<comment type="catalytic activity">
    <reaction evidence="12">
        <text>2-hydroxyoctanoate + O2 = 2-oxooctanoate + H2O2</text>
        <dbReference type="Rhea" id="RHEA:67940"/>
        <dbReference type="ChEBI" id="CHEBI:15379"/>
        <dbReference type="ChEBI" id="CHEBI:16240"/>
        <dbReference type="ChEBI" id="CHEBI:133514"/>
        <dbReference type="ChEBI" id="CHEBI:176689"/>
    </reaction>
</comment>
<feature type="active site" description="Proton acceptor" evidence="14">
    <location>
        <position position="292"/>
    </location>
</feature>
<dbReference type="GO" id="GO:0010181">
    <property type="term" value="F:FMN binding"/>
    <property type="evidence" value="ECO:0007669"/>
    <property type="project" value="InterPro"/>
</dbReference>
<dbReference type="Pfam" id="PF01070">
    <property type="entry name" value="FMN_dh"/>
    <property type="match status" value="1"/>
</dbReference>
<name>U1YBS3_ANEAE</name>
<gene>
    <name evidence="17" type="ORF">HMPREF0083_03677</name>
</gene>
<feature type="domain" description="FMN hydroxy acid dehydrogenase" evidence="16">
    <location>
        <begin position="28"/>
        <end position="396"/>
    </location>
</feature>
<feature type="binding site" evidence="15">
    <location>
        <begin position="323"/>
        <end position="327"/>
    </location>
    <ligand>
        <name>FMN</name>
        <dbReference type="ChEBI" id="CHEBI:58210"/>
    </ligand>
</feature>
<evidence type="ECO:0000256" key="2">
    <source>
        <dbReference type="ARBA" id="ARBA00001917"/>
    </source>
</evidence>
<evidence type="ECO:0000256" key="7">
    <source>
        <dbReference type="ARBA" id="ARBA00024042"/>
    </source>
</evidence>
<feature type="binding site" evidence="15">
    <location>
        <position position="290"/>
    </location>
    <ligand>
        <name>FMN</name>
        <dbReference type="ChEBI" id="CHEBI:58210"/>
    </ligand>
</feature>
<evidence type="ECO:0000256" key="13">
    <source>
        <dbReference type="ARBA" id="ARBA00079803"/>
    </source>
</evidence>
<feature type="binding site" evidence="15">
    <location>
        <position position="54"/>
    </location>
    <ligand>
        <name>glyoxylate</name>
        <dbReference type="ChEBI" id="CHEBI:36655"/>
    </ligand>
</feature>
<dbReference type="SUPFAM" id="SSF51395">
    <property type="entry name" value="FMN-linked oxidoreductases"/>
    <property type="match status" value="1"/>
</dbReference>
<evidence type="ECO:0000256" key="5">
    <source>
        <dbReference type="ARBA" id="ARBA00022643"/>
    </source>
</evidence>
<comment type="catalytic activity">
    <reaction evidence="11">
        <text>2-hydroxyoctadecanoate + O2 = 2-oxooctadecanoate + H2O2</text>
        <dbReference type="Rhea" id="RHEA:68964"/>
        <dbReference type="ChEBI" id="CHEBI:15379"/>
        <dbReference type="ChEBI" id="CHEBI:16240"/>
        <dbReference type="ChEBI" id="CHEBI:17162"/>
        <dbReference type="ChEBI" id="CHEBI:76724"/>
    </reaction>
</comment>
<dbReference type="PANTHER" id="PTHR10578">
    <property type="entry name" value="S -2-HYDROXY-ACID OXIDASE-RELATED"/>
    <property type="match status" value="1"/>
</dbReference>
<dbReference type="GO" id="GO:0003973">
    <property type="term" value="F:(S)-2-hydroxy-acid oxidase activity"/>
    <property type="evidence" value="ECO:0007669"/>
    <property type="project" value="UniProtKB-EC"/>
</dbReference>
<feature type="binding site" evidence="15">
    <location>
        <begin position="346"/>
        <end position="347"/>
    </location>
    <ligand>
        <name>FMN</name>
        <dbReference type="ChEBI" id="CHEBI:58210"/>
    </ligand>
</feature>
<evidence type="ECO:0000259" key="16">
    <source>
        <dbReference type="PROSITE" id="PS51349"/>
    </source>
</evidence>
<evidence type="ECO:0000256" key="1">
    <source>
        <dbReference type="ARBA" id="ARBA00000616"/>
    </source>
</evidence>
<comment type="caution">
    <text evidence="17">The sequence shown here is derived from an EMBL/GenBank/DDBJ whole genome shotgun (WGS) entry which is preliminary data.</text>
</comment>
<keyword evidence="18" id="KW-1185">Reference proteome</keyword>
<feature type="binding site" evidence="15">
    <location>
        <position position="295"/>
    </location>
    <ligand>
        <name>glyoxylate</name>
        <dbReference type="ChEBI" id="CHEBI:36655"/>
    </ligand>
</feature>
<evidence type="ECO:0000256" key="6">
    <source>
        <dbReference type="ARBA" id="ARBA00023002"/>
    </source>
</evidence>
<keyword evidence="5 15" id="KW-0288">FMN</keyword>
<evidence type="ECO:0000256" key="4">
    <source>
        <dbReference type="ARBA" id="ARBA00022630"/>
    </source>
</evidence>
<dbReference type="Proteomes" id="UP000016511">
    <property type="component" value="Unassembled WGS sequence"/>
</dbReference>
<comment type="cofactor">
    <cofactor evidence="2">
        <name>FMN</name>
        <dbReference type="ChEBI" id="CHEBI:58210"/>
    </cofactor>
</comment>
<comment type="catalytic activity">
    <reaction evidence="1">
        <text>a (2S)-2-hydroxycarboxylate + O2 = a 2-oxocarboxylate + H2O2</text>
        <dbReference type="Rhea" id="RHEA:16789"/>
        <dbReference type="ChEBI" id="CHEBI:15379"/>
        <dbReference type="ChEBI" id="CHEBI:16240"/>
        <dbReference type="ChEBI" id="CHEBI:35179"/>
        <dbReference type="ChEBI" id="CHEBI:58123"/>
        <dbReference type="EC" id="1.1.3.15"/>
    </reaction>
</comment>
<dbReference type="InterPro" id="IPR000262">
    <property type="entry name" value="FMN-dep_DH"/>
</dbReference>
<accession>U1YBS3</accession>
<evidence type="ECO:0000256" key="10">
    <source>
        <dbReference type="ARBA" id="ARBA00050549"/>
    </source>
</evidence>
<evidence type="ECO:0000313" key="18">
    <source>
        <dbReference type="Proteomes" id="UP000016511"/>
    </source>
</evidence>
<dbReference type="PATRIC" id="fig|649747.3.peg.3335"/>
<dbReference type="AlphaFoldDB" id="U1YBS3"/>
<dbReference type="Gene3D" id="3.20.20.70">
    <property type="entry name" value="Aldolase class I"/>
    <property type="match status" value="1"/>
</dbReference>
<evidence type="ECO:0000256" key="3">
    <source>
        <dbReference type="ARBA" id="ARBA00013087"/>
    </source>
</evidence>
<dbReference type="STRING" id="649747.HMPREF0083_03677"/>
<feature type="binding site" evidence="15">
    <location>
        <position position="268"/>
    </location>
    <ligand>
        <name>FMN</name>
        <dbReference type="ChEBI" id="CHEBI:58210"/>
    </ligand>
</feature>
<evidence type="ECO:0000256" key="11">
    <source>
        <dbReference type="ARBA" id="ARBA00050773"/>
    </source>
</evidence>
<dbReference type="InterPro" id="IPR012133">
    <property type="entry name" value="Alpha-hydoxy_acid_DH_FMN"/>
</dbReference>
<dbReference type="EMBL" id="AWSJ01000221">
    <property type="protein sequence ID" value="ERI08241.1"/>
    <property type="molecule type" value="Genomic_DNA"/>
</dbReference>
<feature type="binding site" evidence="15">
    <location>
        <position position="158"/>
    </location>
    <ligand>
        <name>FMN</name>
        <dbReference type="ChEBI" id="CHEBI:58210"/>
    </ligand>
</feature>
<dbReference type="InterPro" id="IPR037396">
    <property type="entry name" value="FMN_HAD"/>
</dbReference>
<dbReference type="EC" id="1.1.3.15" evidence="3"/>
<evidence type="ECO:0000256" key="9">
    <source>
        <dbReference type="ARBA" id="ARBA00048754"/>
    </source>
</evidence>
<keyword evidence="6" id="KW-0560">Oxidoreductase</keyword>
<proteinExistence type="inferred from homology"/>
<keyword evidence="4 15" id="KW-0285">Flavoprotein</keyword>
<comment type="catalytic activity">
    <reaction evidence="9">
        <text>(S)-lactate + O2 = pyruvate + H2O2</text>
        <dbReference type="Rhea" id="RHEA:55868"/>
        <dbReference type="ChEBI" id="CHEBI:15361"/>
        <dbReference type="ChEBI" id="CHEBI:15379"/>
        <dbReference type="ChEBI" id="CHEBI:16240"/>
        <dbReference type="ChEBI" id="CHEBI:16651"/>
    </reaction>
    <physiologicalReaction direction="left-to-right" evidence="9">
        <dbReference type="Rhea" id="RHEA:55869"/>
    </physiologicalReaction>
</comment>
<dbReference type="eggNOG" id="COG1304">
    <property type="taxonomic scope" value="Bacteria"/>
</dbReference>
<feature type="binding site" evidence="15">
    <location>
        <position position="195"/>
    </location>
    <ligand>
        <name>glyoxylate</name>
        <dbReference type="ChEBI" id="CHEBI:36655"/>
    </ligand>
</feature>
<feature type="binding site" evidence="15">
    <location>
        <begin position="107"/>
        <end position="109"/>
    </location>
    <ligand>
        <name>FMN</name>
        <dbReference type="ChEBI" id="CHEBI:58210"/>
    </ligand>
</feature>
<feature type="binding site" evidence="15">
    <location>
        <position position="160"/>
    </location>
    <ligand>
        <name>glyoxylate</name>
        <dbReference type="ChEBI" id="CHEBI:36655"/>
    </ligand>
</feature>
<dbReference type="PANTHER" id="PTHR10578:SF143">
    <property type="entry name" value="FMN-DEPENDENT ALPHA-HYDROXY ACID DEHYDROGENASE PB1A11.03"/>
    <property type="match status" value="1"/>
</dbReference>
<sequence length="396" mass="43331">MRLGGRVQSLNIKSADIQMSIYESGDEGARLLPVSLSEWEERAEKKLDAGSFGYVHGGAGAGDTMRANIDAFQTYRIRPRICMDISNRDLSVKLFGHKFTAPFLFAPIGVNSIFHPDAELAPAKAAAKLGIPYILSNVSTMDLEKVAEVMGDGIRWFQLYPPRNHELTKSFLSRAEAAGYSAIVVTIDSTLLGWRETDLRNAYLPFLSGHGMGNYFSDPVFCSMLDESPEKNRKAAVKVALDEGNNICFTWKDLDFIRQQTKLPILLKGVTHPDDAIVAIEHGVDGIIVSNHGGRQLDGAIGTLEALPFICEAVKEKVPILMDSGIRRGADILKAMALGASAVLIGRPYVYALAVAGQMGVEEVMKHLFTETELQMAISGRTSIQELDRSLVMKVN</sequence>
<evidence type="ECO:0000256" key="8">
    <source>
        <dbReference type="ARBA" id="ARBA00029513"/>
    </source>
</evidence>
<evidence type="ECO:0000256" key="15">
    <source>
        <dbReference type="PIRSR" id="PIRSR000138-2"/>
    </source>
</evidence>
<dbReference type="PROSITE" id="PS51349">
    <property type="entry name" value="FMN_HYDROXY_ACID_DH_2"/>
    <property type="match status" value="1"/>
</dbReference>
<comment type="similarity">
    <text evidence="7">Belongs to the FMN-dependent alpha-hydroxy acid dehydrogenase family.</text>
</comment>
<dbReference type="PROSITE" id="PS00557">
    <property type="entry name" value="FMN_HYDROXY_ACID_DH_1"/>
    <property type="match status" value="1"/>
</dbReference>
<comment type="catalytic activity">
    <reaction evidence="10">
        <text>mandelate + O2 = phenylglyoxylate + H2O2</text>
        <dbReference type="Rhea" id="RHEA:68968"/>
        <dbReference type="ChEBI" id="CHEBI:15379"/>
        <dbReference type="ChEBI" id="CHEBI:16240"/>
        <dbReference type="ChEBI" id="CHEBI:25147"/>
        <dbReference type="ChEBI" id="CHEBI:36656"/>
    </reaction>
</comment>
<protein>
    <recommendedName>
        <fullName evidence="8">L-lactate oxidase</fullName>
        <ecNumber evidence="3">1.1.3.15</ecNumber>
    </recommendedName>
    <alternativeName>
        <fullName evidence="13">(S)-2-hydroxy-acid oxidase</fullName>
    </alternativeName>
</protein>
<dbReference type="HOGENOM" id="CLU_020639_0_0_9"/>
<reference evidence="17 18" key="1">
    <citation type="submission" date="2013-08" db="EMBL/GenBank/DDBJ databases">
        <authorList>
            <person name="Weinstock G."/>
            <person name="Sodergren E."/>
            <person name="Wylie T."/>
            <person name="Fulton L."/>
            <person name="Fulton R."/>
            <person name="Fronick C."/>
            <person name="O'Laughlin M."/>
            <person name="Godfrey J."/>
            <person name="Miner T."/>
            <person name="Herter B."/>
            <person name="Appelbaum E."/>
            <person name="Cordes M."/>
            <person name="Lek S."/>
            <person name="Wollam A."/>
            <person name="Pepin K.H."/>
            <person name="Palsikar V.B."/>
            <person name="Mitreva M."/>
            <person name="Wilson R.K."/>
        </authorList>
    </citation>
    <scope>NUCLEOTIDE SEQUENCE [LARGE SCALE GENOMIC DNA]</scope>
    <source>
        <strain evidence="17 18">ATCC 12856</strain>
    </source>
</reference>
<dbReference type="PIRSF" id="PIRSF000138">
    <property type="entry name" value="Al-hdrx_acd_dh"/>
    <property type="match status" value="1"/>
</dbReference>
<feature type="binding site" evidence="15">
    <location>
        <position position="186"/>
    </location>
    <ligand>
        <name>FMN</name>
        <dbReference type="ChEBI" id="CHEBI:58210"/>
    </ligand>
</feature>
<organism evidence="17 18">
    <name type="scientific">Aneurinibacillus aneurinilyticus ATCC 12856</name>
    <dbReference type="NCBI Taxonomy" id="649747"/>
    <lineage>
        <taxon>Bacteria</taxon>
        <taxon>Bacillati</taxon>
        <taxon>Bacillota</taxon>
        <taxon>Bacilli</taxon>
        <taxon>Bacillales</taxon>
        <taxon>Paenibacillaceae</taxon>
        <taxon>Aneurinibacillus group</taxon>
        <taxon>Aneurinibacillus</taxon>
    </lineage>
</organism>
<feature type="binding site" evidence="15">
    <location>
        <position position="292"/>
    </location>
    <ligand>
        <name>glyoxylate</name>
        <dbReference type="ChEBI" id="CHEBI:36655"/>
    </ligand>
</feature>
<evidence type="ECO:0000313" key="17">
    <source>
        <dbReference type="EMBL" id="ERI08241.1"/>
    </source>
</evidence>